<evidence type="ECO:0000313" key="2">
    <source>
        <dbReference type="EMBL" id="CBH15639.1"/>
    </source>
</evidence>
<evidence type="ECO:0000313" key="3">
    <source>
        <dbReference type="Proteomes" id="UP000002316"/>
    </source>
</evidence>
<dbReference type="EMBL" id="FN554973">
    <property type="protein sequence ID" value="CBH15639.1"/>
    <property type="molecule type" value="Genomic_DNA"/>
</dbReference>
<gene>
    <name evidence="2" type="ORF">TbgDal_X7260</name>
</gene>
<accession>D0A2Z5</accession>
<name>D0A2Z5_TRYB9</name>
<reference evidence="3" key="1">
    <citation type="journal article" date="2010" name="PLoS Negl. Trop. Dis.">
        <title>The genome sequence of Trypanosoma brucei gambiense, causative agent of chronic human african trypanosomiasis.</title>
        <authorList>
            <person name="Jackson A.P."/>
            <person name="Sanders M."/>
            <person name="Berry A."/>
            <person name="McQuillan J."/>
            <person name="Aslett M.A."/>
            <person name="Quail M.A."/>
            <person name="Chukualim B."/>
            <person name="Capewell P."/>
            <person name="MacLeod A."/>
            <person name="Melville S.E."/>
            <person name="Gibson W."/>
            <person name="Barry J.D."/>
            <person name="Berriman M."/>
            <person name="Hertz-Fowler C."/>
        </authorList>
    </citation>
    <scope>NUCLEOTIDE SEQUENCE [LARGE SCALE GENOMIC DNA]</scope>
    <source>
        <strain evidence="3">MHOM/CI/86/DAL972</strain>
    </source>
</reference>
<dbReference type="Proteomes" id="UP000002316">
    <property type="component" value="Chromosome 10"/>
</dbReference>
<feature type="transmembrane region" description="Helical" evidence="1">
    <location>
        <begin position="84"/>
        <end position="103"/>
    </location>
</feature>
<protein>
    <submittedName>
        <fullName evidence="2">Uncharacterized protein</fullName>
    </submittedName>
</protein>
<organism evidence="2 3">
    <name type="scientific">Trypanosoma brucei gambiense (strain MHOM/CI/86/DAL972)</name>
    <dbReference type="NCBI Taxonomy" id="679716"/>
    <lineage>
        <taxon>Eukaryota</taxon>
        <taxon>Discoba</taxon>
        <taxon>Euglenozoa</taxon>
        <taxon>Kinetoplastea</taxon>
        <taxon>Metakinetoplastina</taxon>
        <taxon>Trypanosomatida</taxon>
        <taxon>Trypanosomatidae</taxon>
        <taxon>Trypanosoma</taxon>
    </lineage>
</organism>
<keyword evidence="1" id="KW-1133">Transmembrane helix</keyword>
<dbReference type="KEGG" id="tbg:TbgDal_X7260"/>
<keyword evidence="1" id="KW-0812">Transmembrane</keyword>
<dbReference type="RefSeq" id="XP_011777903.1">
    <property type="nucleotide sequence ID" value="XM_011779601.1"/>
</dbReference>
<keyword evidence="1" id="KW-0472">Membrane</keyword>
<dbReference type="GeneID" id="23865832"/>
<sequence>MTFSKIYSAEEGECFRAILCRKLYCCSKIEICCVRVCIRICWVTRTFKYSLVRLLNQSVKPYITRQALLLSYIKPKRKIQRQKYASNSLFCFVFLCCNIFLSLSRFC</sequence>
<evidence type="ECO:0000256" key="1">
    <source>
        <dbReference type="SAM" id="Phobius"/>
    </source>
</evidence>
<proteinExistence type="predicted"/>
<dbReference type="AlphaFoldDB" id="D0A2Z5"/>